<dbReference type="GeneID" id="31572652"/>
<feature type="transmembrane region" description="Helical" evidence="8">
    <location>
        <begin position="12"/>
        <end position="30"/>
    </location>
</feature>
<dbReference type="AlphaFoldDB" id="A0A1R0WXI8"/>
<evidence type="ECO:0000256" key="7">
    <source>
        <dbReference type="ARBA" id="ARBA00023136"/>
    </source>
</evidence>
<evidence type="ECO:0000256" key="5">
    <source>
        <dbReference type="ARBA" id="ARBA00022692"/>
    </source>
</evidence>
<dbReference type="NCBIfam" id="TIGR00912">
    <property type="entry name" value="2A0309"/>
    <property type="match status" value="1"/>
</dbReference>
<dbReference type="Proteomes" id="UP000187465">
    <property type="component" value="Unassembled WGS sequence"/>
</dbReference>
<keyword evidence="4" id="KW-0309">Germination</keyword>
<organism evidence="9 10">
    <name type="scientific">Paenibacillus odorifer</name>
    <dbReference type="NCBI Taxonomy" id="189426"/>
    <lineage>
        <taxon>Bacteria</taxon>
        <taxon>Bacillati</taxon>
        <taxon>Bacillota</taxon>
        <taxon>Bacilli</taxon>
        <taxon>Bacillales</taxon>
        <taxon>Paenibacillaceae</taxon>
        <taxon>Paenibacillus</taxon>
    </lineage>
</organism>
<dbReference type="PANTHER" id="PTHR34975:SF2">
    <property type="entry name" value="SPORE GERMINATION PROTEIN A2"/>
    <property type="match status" value="1"/>
</dbReference>
<protein>
    <submittedName>
        <fullName evidence="9">Spore gernimation protein GerB</fullName>
    </submittedName>
</protein>
<feature type="transmembrane region" description="Helical" evidence="8">
    <location>
        <begin position="185"/>
        <end position="204"/>
    </location>
</feature>
<dbReference type="InterPro" id="IPR004761">
    <property type="entry name" value="Spore_GerAB"/>
</dbReference>
<dbReference type="GO" id="GO:0009847">
    <property type="term" value="P:spore germination"/>
    <property type="evidence" value="ECO:0007669"/>
    <property type="project" value="InterPro"/>
</dbReference>
<dbReference type="Pfam" id="PF03845">
    <property type="entry name" value="Spore_permease"/>
    <property type="match status" value="1"/>
</dbReference>
<feature type="transmembrane region" description="Helical" evidence="8">
    <location>
        <begin position="143"/>
        <end position="165"/>
    </location>
</feature>
<evidence type="ECO:0000313" key="10">
    <source>
        <dbReference type="Proteomes" id="UP000187465"/>
    </source>
</evidence>
<feature type="transmembrane region" description="Helical" evidence="8">
    <location>
        <begin position="36"/>
        <end position="57"/>
    </location>
</feature>
<feature type="transmembrane region" description="Helical" evidence="8">
    <location>
        <begin position="113"/>
        <end position="131"/>
    </location>
</feature>
<dbReference type="PANTHER" id="PTHR34975">
    <property type="entry name" value="SPORE GERMINATION PROTEIN A2"/>
    <property type="match status" value="1"/>
</dbReference>
<comment type="caution">
    <text evidence="9">The sequence shown here is derived from an EMBL/GenBank/DDBJ whole genome shotgun (WGS) entry which is preliminary data.</text>
</comment>
<sequence length="365" mass="40584">MKKETISASQLFALIFLFELGTALVVPIGLESGHAVWIAILLALPGGLLLYLIYVYLYRQYPGMIISGYTRKILGNVIGWPLSLTYIPILLFNGSRNLHESGELLIAASYDRTPVFIIYAMMVVAVIYILNKGIEVFARAAEIYMLIIILLGLTSCFLVIAAGLVKLDNLFPLQASDWKNALKSAYLNIWLFPFGEMVCFTTILPHIKKTKVAKRTGIIAITLCGLLLSFTHAIEISVLGTEIYSRANFPMFTTITLVNLANFIQRLDALVLLTLIIGVFFKMSVYCYAAMVVTADLFKVQDSRKLAVPVGIVVLFGAFISSANYPIHMDEGRIFLKYILPYFCAAVPILLCIVHYIRRKLGSIG</sequence>
<evidence type="ECO:0000313" key="9">
    <source>
        <dbReference type="EMBL" id="OMD23597.1"/>
    </source>
</evidence>
<feature type="transmembrane region" description="Helical" evidence="8">
    <location>
        <begin position="306"/>
        <end position="327"/>
    </location>
</feature>
<reference evidence="9 10" key="1">
    <citation type="submission" date="2016-10" db="EMBL/GenBank/DDBJ databases">
        <title>Paenibacillus species isolates.</title>
        <authorList>
            <person name="Beno S.M."/>
        </authorList>
    </citation>
    <scope>NUCLEOTIDE SEQUENCE [LARGE SCALE GENOMIC DNA]</scope>
    <source>
        <strain evidence="9 10">FSL H7-0604</strain>
    </source>
</reference>
<dbReference type="GO" id="GO:0016020">
    <property type="term" value="C:membrane"/>
    <property type="evidence" value="ECO:0007669"/>
    <property type="project" value="UniProtKB-SubCell"/>
</dbReference>
<name>A0A1R0WXI8_9BACL</name>
<evidence type="ECO:0000256" key="3">
    <source>
        <dbReference type="ARBA" id="ARBA00022448"/>
    </source>
</evidence>
<comment type="similarity">
    <text evidence="2">Belongs to the amino acid-polyamine-organocation (APC) superfamily. Spore germination protein (SGP) (TC 2.A.3.9) family.</text>
</comment>
<proteinExistence type="inferred from homology"/>
<accession>A0A1R0WXI8</accession>
<evidence type="ECO:0000256" key="4">
    <source>
        <dbReference type="ARBA" id="ARBA00022544"/>
    </source>
</evidence>
<keyword evidence="7 8" id="KW-0472">Membrane</keyword>
<comment type="subcellular location">
    <subcellularLocation>
        <location evidence="1">Membrane</location>
        <topology evidence="1">Multi-pass membrane protein</topology>
    </subcellularLocation>
</comment>
<dbReference type="RefSeq" id="WP_038572462.1">
    <property type="nucleotide sequence ID" value="NZ_CP009428.1"/>
</dbReference>
<evidence type="ECO:0000256" key="2">
    <source>
        <dbReference type="ARBA" id="ARBA00007998"/>
    </source>
</evidence>
<gene>
    <name evidence="9" type="ORF">BJP51_05335</name>
</gene>
<keyword evidence="5 8" id="KW-0812">Transmembrane</keyword>
<keyword evidence="6 8" id="KW-1133">Transmembrane helix</keyword>
<feature type="transmembrane region" description="Helical" evidence="8">
    <location>
        <begin position="73"/>
        <end position="93"/>
    </location>
</feature>
<dbReference type="EMBL" id="MKQP01000056">
    <property type="protein sequence ID" value="OMD23597.1"/>
    <property type="molecule type" value="Genomic_DNA"/>
</dbReference>
<feature type="transmembrane region" description="Helical" evidence="8">
    <location>
        <begin position="216"/>
        <end position="234"/>
    </location>
</feature>
<evidence type="ECO:0000256" key="1">
    <source>
        <dbReference type="ARBA" id="ARBA00004141"/>
    </source>
</evidence>
<evidence type="ECO:0000256" key="6">
    <source>
        <dbReference type="ARBA" id="ARBA00022989"/>
    </source>
</evidence>
<feature type="transmembrane region" description="Helical" evidence="8">
    <location>
        <begin position="269"/>
        <end position="294"/>
    </location>
</feature>
<keyword evidence="3" id="KW-0813">Transport</keyword>
<feature type="transmembrane region" description="Helical" evidence="8">
    <location>
        <begin position="339"/>
        <end position="357"/>
    </location>
</feature>
<dbReference type="KEGG" id="pod:PODO_21060"/>
<evidence type="ECO:0000256" key="8">
    <source>
        <dbReference type="SAM" id="Phobius"/>
    </source>
</evidence>